<dbReference type="HOGENOM" id="CLU_019723_0_1_12"/>
<dbReference type="InterPro" id="IPR004614">
    <property type="entry name" value="P_AcTrfase"/>
</dbReference>
<dbReference type="Gene3D" id="3.40.50.10750">
    <property type="entry name" value="Isocitrate/Isopropylmalate dehydrogenase-like"/>
    <property type="match status" value="1"/>
</dbReference>
<organism evidence="10 11">
    <name type="scientific">Sediminispirochaeta smaragdinae (strain DSM 11293 / JCM 15392 / SEBR 4228)</name>
    <name type="common">Spirochaeta smaragdinae</name>
    <dbReference type="NCBI Taxonomy" id="573413"/>
    <lineage>
        <taxon>Bacteria</taxon>
        <taxon>Pseudomonadati</taxon>
        <taxon>Spirochaetota</taxon>
        <taxon>Spirochaetia</taxon>
        <taxon>Spirochaetales</taxon>
        <taxon>Spirochaetaceae</taxon>
        <taxon>Sediminispirochaeta</taxon>
    </lineage>
</organism>
<dbReference type="KEGG" id="ssm:Spirs_1512"/>
<comment type="catalytic activity">
    <reaction evidence="1">
        <text>acetyl-CoA + phosphate = acetyl phosphate + CoA</text>
        <dbReference type="Rhea" id="RHEA:19521"/>
        <dbReference type="ChEBI" id="CHEBI:22191"/>
        <dbReference type="ChEBI" id="CHEBI:43474"/>
        <dbReference type="ChEBI" id="CHEBI:57287"/>
        <dbReference type="ChEBI" id="CHEBI:57288"/>
        <dbReference type="EC" id="2.3.1.8"/>
    </reaction>
</comment>
<dbReference type="RefSeq" id="WP_013254103.1">
    <property type="nucleotide sequence ID" value="NC_014364.1"/>
</dbReference>
<dbReference type="AlphaFoldDB" id="E1R5M4"/>
<feature type="domain" description="Phosphate acetyl/butaryl transferase" evidence="9">
    <location>
        <begin position="3"/>
        <end position="326"/>
    </location>
</feature>
<dbReference type="InterPro" id="IPR042112">
    <property type="entry name" value="P_AcTrfase_dom2"/>
</dbReference>
<evidence type="ECO:0000256" key="2">
    <source>
        <dbReference type="ARBA" id="ARBA00004989"/>
    </source>
</evidence>
<keyword evidence="11" id="KW-1185">Reference proteome</keyword>
<dbReference type="InterPro" id="IPR012147">
    <property type="entry name" value="P_Ac_Bu_trans"/>
</dbReference>
<dbReference type="NCBIfam" id="TIGR00651">
    <property type="entry name" value="pta"/>
    <property type="match status" value="1"/>
</dbReference>
<dbReference type="PANTHER" id="PTHR43356">
    <property type="entry name" value="PHOSPHATE ACETYLTRANSFERASE"/>
    <property type="match status" value="1"/>
</dbReference>
<keyword evidence="6 10" id="KW-0808">Transferase</keyword>
<dbReference type="SUPFAM" id="SSF53659">
    <property type="entry name" value="Isocitrate/Isopropylmalate dehydrogenase-like"/>
    <property type="match status" value="1"/>
</dbReference>
<dbReference type="EMBL" id="CP002116">
    <property type="protein sequence ID" value="ADK80639.1"/>
    <property type="molecule type" value="Genomic_DNA"/>
</dbReference>
<dbReference type="PIRSF" id="PIRSF000428">
    <property type="entry name" value="P_Ac_trans"/>
    <property type="match status" value="1"/>
</dbReference>
<evidence type="ECO:0000256" key="1">
    <source>
        <dbReference type="ARBA" id="ARBA00000705"/>
    </source>
</evidence>
<comment type="pathway">
    <text evidence="2">Metabolic intermediate biosynthesis; acetyl-CoA biosynthesis; acetyl-CoA from acetate: step 2/2.</text>
</comment>
<dbReference type="OrthoDB" id="9805787at2"/>
<evidence type="ECO:0000256" key="8">
    <source>
        <dbReference type="ARBA" id="ARBA00031108"/>
    </source>
</evidence>
<dbReference type="PANTHER" id="PTHR43356:SF3">
    <property type="entry name" value="PHOSPHATE ACETYLTRANSFERASE"/>
    <property type="match status" value="1"/>
</dbReference>
<evidence type="ECO:0000313" key="10">
    <source>
        <dbReference type="EMBL" id="ADK80639.1"/>
    </source>
</evidence>
<dbReference type="InterPro" id="IPR050500">
    <property type="entry name" value="Phos_Acetyltrans/Butyryltrans"/>
</dbReference>
<dbReference type="Pfam" id="PF01515">
    <property type="entry name" value="PTA_PTB"/>
    <property type="match status" value="1"/>
</dbReference>
<accession>E1R5M4</accession>
<protein>
    <recommendedName>
        <fullName evidence="5">Phosphate acetyltransferase</fullName>
        <ecNumber evidence="4">2.3.1.8</ecNumber>
    </recommendedName>
    <alternativeName>
        <fullName evidence="8">Phosphotransacetylase</fullName>
    </alternativeName>
</protein>
<gene>
    <name evidence="10" type="ordered locus">Spirs_1512</name>
</gene>
<evidence type="ECO:0000256" key="5">
    <source>
        <dbReference type="ARBA" id="ARBA00021528"/>
    </source>
</evidence>
<dbReference type="Gene3D" id="3.40.50.10950">
    <property type="match status" value="1"/>
</dbReference>
<reference evidence="10 11" key="1">
    <citation type="journal article" date="2010" name="Stand. Genomic Sci.">
        <title>Complete genome sequence of Spirochaeta smaragdinae type strain (SEBR 4228).</title>
        <authorList>
            <person name="Mavromatis K."/>
            <person name="Yasawong M."/>
            <person name="Chertkov O."/>
            <person name="Lapidus A."/>
            <person name="Lucas S."/>
            <person name="Nolan M."/>
            <person name="Del Rio T.G."/>
            <person name="Tice H."/>
            <person name="Cheng J.F."/>
            <person name="Pitluck S."/>
            <person name="Liolios K."/>
            <person name="Ivanova N."/>
            <person name="Tapia R."/>
            <person name="Han C."/>
            <person name="Bruce D."/>
            <person name="Goodwin L."/>
            <person name="Pati A."/>
            <person name="Chen A."/>
            <person name="Palaniappan K."/>
            <person name="Land M."/>
            <person name="Hauser L."/>
            <person name="Chang Y.J."/>
            <person name="Jeffries C.D."/>
            <person name="Detter J.C."/>
            <person name="Rohde M."/>
            <person name="Brambilla E."/>
            <person name="Spring S."/>
            <person name="Goker M."/>
            <person name="Sikorski J."/>
            <person name="Woyke T."/>
            <person name="Bristow J."/>
            <person name="Eisen J.A."/>
            <person name="Markowitz V."/>
            <person name="Hugenholtz P."/>
            <person name="Klenk H.P."/>
            <person name="Kyrpides N.C."/>
        </authorList>
    </citation>
    <scope>NUCLEOTIDE SEQUENCE [LARGE SCALE GENOMIC DNA]</scope>
    <source>
        <strain evidence="11">DSM 11293 / JCM 15392 / SEBR 4228</strain>
    </source>
</reference>
<evidence type="ECO:0000313" key="11">
    <source>
        <dbReference type="Proteomes" id="UP000002318"/>
    </source>
</evidence>
<evidence type="ECO:0000259" key="9">
    <source>
        <dbReference type="Pfam" id="PF01515"/>
    </source>
</evidence>
<dbReference type="InterPro" id="IPR002505">
    <property type="entry name" value="PTA_PTB"/>
</dbReference>
<name>E1R5M4_SEDSS</name>
<dbReference type="GO" id="GO:0008959">
    <property type="term" value="F:phosphate acetyltransferase activity"/>
    <property type="evidence" value="ECO:0007669"/>
    <property type="project" value="UniProtKB-EC"/>
</dbReference>
<proteinExistence type="inferred from homology"/>
<dbReference type="NCBIfam" id="NF007233">
    <property type="entry name" value="PRK09653.1"/>
    <property type="match status" value="1"/>
</dbReference>
<dbReference type="STRING" id="573413.Spirs_1512"/>
<keyword evidence="7 10" id="KW-0012">Acyltransferase</keyword>
<dbReference type="Proteomes" id="UP000002318">
    <property type="component" value="Chromosome"/>
</dbReference>
<dbReference type="InterPro" id="IPR042113">
    <property type="entry name" value="P_AcTrfase_dom1"/>
</dbReference>
<evidence type="ECO:0000256" key="6">
    <source>
        <dbReference type="ARBA" id="ARBA00022679"/>
    </source>
</evidence>
<sequence>MTFAEKMKEKAKSMKKSLVLPEGTEARTLKAAGEILKKGIASAVTVLGKEAEVTKAAQHAGADLSGVTILDPSSSSYFDDFSAELFQLRKHKGMTEEEAKKQILLPLNWGAMMVRKGNADAMVAGAENSTGNVLRSAFTIIKTKPGVTYASSCFVMAMQDKSWGVDGNLIFADCATIPDPTAEQLAEIAIASSESCRTFLDAEPVVALLSFSTKGSAEHPNVDKVREALKIVKEKCPDLNIDGELQADAALVQSVAEKKAPGSKVAGKANVLVFPDLQAGNIGYKLVQRLAGAEAFGPALQGFAKPVSDLSRGCSVEDIVTTSAITLAQAK</sequence>
<dbReference type="eggNOG" id="COG0280">
    <property type="taxonomic scope" value="Bacteria"/>
</dbReference>
<comment type="similarity">
    <text evidence="3">Belongs to the phosphate acetyltransferase and butyryltransferase family.</text>
</comment>
<evidence type="ECO:0000256" key="7">
    <source>
        <dbReference type="ARBA" id="ARBA00023315"/>
    </source>
</evidence>
<evidence type="ECO:0000256" key="4">
    <source>
        <dbReference type="ARBA" id="ARBA00012707"/>
    </source>
</evidence>
<dbReference type="EC" id="2.3.1.8" evidence="4"/>
<evidence type="ECO:0000256" key="3">
    <source>
        <dbReference type="ARBA" id="ARBA00005656"/>
    </source>
</evidence>